<keyword evidence="2 4" id="KW-0503">Monooxygenase</keyword>
<organism evidence="4 5">
    <name type="scientific">Amycolatopsis rhabdoformis</name>
    <dbReference type="NCBI Taxonomy" id="1448059"/>
    <lineage>
        <taxon>Bacteria</taxon>
        <taxon>Bacillati</taxon>
        <taxon>Actinomycetota</taxon>
        <taxon>Actinomycetes</taxon>
        <taxon>Pseudonocardiales</taxon>
        <taxon>Pseudonocardiaceae</taxon>
        <taxon>Amycolatopsis</taxon>
    </lineage>
</organism>
<dbReference type="PRINTS" id="PR00420">
    <property type="entry name" value="RNGMNOXGNASE"/>
</dbReference>
<accession>A0ABZ1I640</accession>
<name>A0ABZ1I640_9PSEU</name>
<proteinExistence type="predicted"/>
<protein>
    <submittedName>
        <fullName evidence="4">FAD-dependent monooxygenase</fullName>
    </submittedName>
</protein>
<dbReference type="PANTHER" id="PTHR13789:SF309">
    <property type="entry name" value="PUTATIVE (AFU_ORTHOLOGUE AFUA_6G14510)-RELATED"/>
    <property type="match status" value="1"/>
</dbReference>
<dbReference type="InterPro" id="IPR002938">
    <property type="entry name" value="FAD-bd"/>
</dbReference>
<feature type="domain" description="FAD-binding" evidence="3">
    <location>
        <begin position="136"/>
        <end position="319"/>
    </location>
</feature>
<sequence length="375" mass="40480">MEQRHAVVIGGGIGGLCAAIGLHRTGWRVTVYERAPQLTGIGAGISIWPNAQRALAELGVEAPLCPQRDGALLDPRGRRLAGWDMGAYVRRYGLPLAAIHRADLIEALCAALPESSLHPGVEVRSATRDGVVHRAGGSIRADLVVAADGIRSPVRQALHPHARLAYSRGSAFRGVAELPSRLSTSWGRGTEVGTLPLLDGRVYWWIAEARPEGLRHDDVRAYLLARYDHRRPMITATPEILHHDLYHLATPLPSYVSGRLALLGDAAHAMPPYLGQGGCMAIEDAVTLAACLAASDDTAAGLRAYDEARRPRTQHVVRASIRAGSAGPLLRNPVGRALRTAILRLAPASTMARAESWINRWEPPRLPRPARPRTP</sequence>
<evidence type="ECO:0000256" key="1">
    <source>
        <dbReference type="ARBA" id="ARBA00023002"/>
    </source>
</evidence>
<dbReference type="Gene3D" id="3.50.50.60">
    <property type="entry name" value="FAD/NAD(P)-binding domain"/>
    <property type="match status" value="1"/>
</dbReference>
<dbReference type="InterPro" id="IPR036188">
    <property type="entry name" value="FAD/NAD-bd_sf"/>
</dbReference>
<dbReference type="InterPro" id="IPR050493">
    <property type="entry name" value="FAD-dep_Monooxygenase_BioMet"/>
</dbReference>
<dbReference type="EMBL" id="CP142149">
    <property type="protein sequence ID" value="WSE29694.1"/>
    <property type="molecule type" value="Genomic_DNA"/>
</dbReference>
<dbReference type="Proteomes" id="UP001330812">
    <property type="component" value="Chromosome"/>
</dbReference>
<evidence type="ECO:0000256" key="2">
    <source>
        <dbReference type="ARBA" id="ARBA00023033"/>
    </source>
</evidence>
<dbReference type="Pfam" id="PF13450">
    <property type="entry name" value="NAD_binding_8"/>
    <property type="match status" value="1"/>
</dbReference>
<gene>
    <name evidence="4" type="ORF">VSH64_44050</name>
</gene>
<dbReference type="PANTHER" id="PTHR13789">
    <property type="entry name" value="MONOOXYGENASE"/>
    <property type="match status" value="1"/>
</dbReference>
<reference evidence="4 5" key="1">
    <citation type="journal article" date="2015" name="Int. J. Syst. Evol. Microbiol.">
        <title>Amycolatopsis rhabdoformis sp. nov., an actinomycete isolated from a tropical forest soil.</title>
        <authorList>
            <person name="Souza W.R."/>
            <person name="Silva R.E."/>
            <person name="Goodfellow M."/>
            <person name="Busarakam K."/>
            <person name="Figueiro F.S."/>
            <person name="Ferreira D."/>
            <person name="Rodrigues-Filho E."/>
            <person name="Moraes L.A.B."/>
            <person name="Zucchi T.D."/>
        </authorList>
    </citation>
    <scope>NUCLEOTIDE SEQUENCE [LARGE SCALE GENOMIC DNA]</scope>
    <source>
        <strain evidence="4 5">NCIMB 14900</strain>
    </source>
</reference>
<dbReference type="GO" id="GO:0004497">
    <property type="term" value="F:monooxygenase activity"/>
    <property type="evidence" value="ECO:0007669"/>
    <property type="project" value="UniProtKB-KW"/>
</dbReference>
<dbReference type="RefSeq" id="WP_326568653.1">
    <property type="nucleotide sequence ID" value="NZ_CP142149.1"/>
</dbReference>
<dbReference type="SUPFAM" id="SSF51905">
    <property type="entry name" value="FAD/NAD(P)-binding domain"/>
    <property type="match status" value="1"/>
</dbReference>
<keyword evidence="5" id="KW-1185">Reference proteome</keyword>
<evidence type="ECO:0000259" key="3">
    <source>
        <dbReference type="Pfam" id="PF01494"/>
    </source>
</evidence>
<evidence type="ECO:0000313" key="4">
    <source>
        <dbReference type="EMBL" id="WSE29694.1"/>
    </source>
</evidence>
<evidence type="ECO:0000313" key="5">
    <source>
        <dbReference type="Proteomes" id="UP001330812"/>
    </source>
</evidence>
<dbReference type="Pfam" id="PF01494">
    <property type="entry name" value="FAD_binding_3"/>
    <property type="match status" value="1"/>
</dbReference>
<keyword evidence="1" id="KW-0560">Oxidoreductase</keyword>